<dbReference type="AlphaFoldDB" id="A0A2P4X1H8"/>
<evidence type="ECO:0000256" key="5">
    <source>
        <dbReference type="ARBA" id="ARBA00022889"/>
    </source>
</evidence>
<evidence type="ECO:0000256" key="3">
    <source>
        <dbReference type="ARBA" id="ARBA00022737"/>
    </source>
</evidence>
<evidence type="ECO:0000256" key="1">
    <source>
        <dbReference type="ARBA" id="ARBA00004370"/>
    </source>
</evidence>
<dbReference type="PANTHER" id="PTHR24025">
    <property type="entry name" value="DESMOGLEIN FAMILY MEMBER"/>
    <property type="match status" value="1"/>
</dbReference>
<dbReference type="SUPFAM" id="SSF49899">
    <property type="entry name" value="Concanavalin A-like lectins/glucanases"/>
    <property type="match status" value="1"/>
</dbReference>
<reference evidence="9 10" key="1">
    <citation type="journal article" date="2017" name="Genome Biol. Evol.">
        <title>Phytophthora megakarya and P. palmivora, closely related causal agents of cacao black pod rot, underwent increases in genome sizes and gene numbers by different mechanisms.</title>
        <authorList>
            <person name="Ali S.S."/>
            <person name="Shao J."/>
            <person name="Lary D.J."/>
            <person name="Kronmiller B."/>
            <person name="Shen D."/>
            <person name="Strem M.D."/>
            <person name="Amoako-Attah I."/>
            <person name="Akrofi A.Y."/>
            <person name="Begoude B.A."/>
            <person name="Ten Hoopen G.M."/>
            <person name="Coulibaly K."/>
            <person name="Kebe B.I."/>
            <person name="Melnick R.L."/>
            <person name="Guiltinan M.J."/>
            <person name="Tyler B.M."/>
            <person name="Meinhardt L.W."/>
            <person name="Bailey B.A."/>
        </authorList>
    </citation>
    <scope>NUCLEOTIDE SEQUENCE [LARGE SCALE GENOMIC DNA]</scope>
    <source>
        <strain evidence="10">sbr112.9</strain>
    </source>
</reference>
<evidence type="ECO:0000259" key="8">
    <source>
        <dbReference type="PROSITE" id="PS50268"/>
    </source>
</evidence>
<sequence length="597" mass="66065">MHHAALSYGNCLQKCAQLNSCAAGFFNSSSSHCSLHSLSSKSCDPCENCEAFESIPEHSENAALLLSNDTLYVQQDKLIAAPSADFTLECWVSISANEGSIVFWRDQNIYFTGLQMEYAGENLRITLHGVVINTNIVFVPTLWYHIAVSFNNIQGELKVYLDGKVVLQQYILSRSGTKWGTLSTLTIGNCGNGIYCPTKPFTFSIDELRLWNQTNTLEAIRSSFTNSLNPNQAGLLAFFRFDGDLVDTTLTSRALIAPYGKITQFGNGPMISESIRHTAQKWRLVVLSDNAVSSFGIAELAWFSERTKVNLATALSRFKTSDGSDFHNAIDGDTSTVAYLGTNSAPVTGSWIELEFWNGVDASKVILDTDSKLEHCVSVVAIQYWDSHLLDWKVSSYFRNINNPSSRFVSYATAQYILADDDDTGVNNLTYSLRSIEFAPVFDVDSSTGYIKRNVSTIDYETQNHYELQVDVRDSGNLLSVTTVTVWIVDVNEAPMLADNLVLQVSETVIAGKIVGSINAYDPENEDFVLTIVDGNHLSAFSINNMNALVLSHGILDYETYPTYSLKLLIKELRDVNPLSAYGYVTVNVLDENEAPP</sequence>
<comment type="caution">
    <text evidence="9">The sequence shown here is derived from an EMBL/GenBank/DDBJ whole genome shotgun (WGS) entry which is preliminary data.</text>
</comment>
<name>A0A2P4X1H8_9STRA</name>
<organism evidence="9 10">
    <name type="scientific">Phytophthora palmivora</name>
    <dbReference type="NCBI Taxonomy" id="4796"/>
    <lineage>
        <taxon>Eukaryota</taxon>
        <taxon>Sar</taxon>
        <taxon>Stramenopiles</taxon>
        <taxon>Oomycota</taxon>
        <taxon>Peronosporomycetes</taxon>
        <taxon>Peronosporales</taxon>
        <taxon>Peronosporaceae</taxon>
        <taxon>Phytophthora</taxon>
    </lineage>
</organism>
<proteinExistence type="predicted"/>
<evidence type="ECO:0000256" key="2">
    <source>
        <dbReference type="ARBA" id="ARBA00022692"/>
    </source>
</evidence>
<gene>
    <name evidence="9" type="ORF">PHPALM_31869</name>
</gene>
<keyword evidence="10" id="KW-1185">Reference proteome</keyword>
<keyword evidence="3" id="KW-0677">Repeat</keyword>
<dbReference type="Pfam" id="PF00028">
    <property type="entry name" value="Cadherin"/>
    <property type="match status" value="2"/>
</dbReference>
<dbReference type="InterPro" id="IPR002126">
    <property type="entry name" value="Cadherin-like_dom"/>
</dbReference>
<dbReference type="Proteomes" id="UP000237271">
    <property type="component" value="Unassembled WGS sequence"/>
</dbReference>
<dbReference type="Gene3D" id="2.60.120.200">
    <property type="match status" value="1"/>
</dbReference>
<evidence type="ECO:0000313" key="9">
    <source>
        <dbReference type="EMBL" id="POM59407.1"/>
    </source>
</evidence>
<evidence type="ECO:0000313" key="10">
    <source>
        <dbReference type="Proteomes" id="UP000237271"/>
    </source>
</evidence>
<keyword evidence="6" id="KW-1133">Transmembrane helix</keyword>
<dbReference type="GO" id="GO:0005911">
    <property type="term" value="C:cell-cell junction"/>
    <property type="evidence" value="ECO:0007669"/>
    <property type="project" value="TreeGrafter"/>
</dbReference>
<comment type="subcellular location">
    <subcellularLocation>
        <location evidence="1">Membrane</location>
    </subcellularLocation>
</comment>
<accession>A0A2P4X1H8</accession>
<dbReference type="GO" id="GO:0005509">
    <property type="term" value="F:calcium ion binding"/>
    <property type="evidence" value="ECO:0007669"/>
    <property type="project" value="InterPro"/>
</dbReference>
<dbReference type="GO" id="GO:0016020">
    <property type="term" value="C:membrane"/>
    <property type="evidence" value="ECO:0007669"/>
    <property type="project" value="UniProtKB-SubCell"/>
</dbReference>
<dbReference type="EMBL" id="NCKW01017173">
    <property type="protein sequence ID" value="POM59407.1"/>
    <property type="molecule type" value="Genomic_DNA"/>
</dbReference>
<dbReference type="OrthoDB" id="6038967at2759"/>
<protein>
    <submittedName>
        <fullName evidence="9">Protocadherinlike protein</fullName>
    </submittedName>
</protein>
<dbReference type="PANTHER" id="PTHR24025:SF23">
    <property type="entry name" value="NEURAL-CADHERIN"/>
    <property type="match status" value="1"/>
</dbReference>
<dbReference type="CDD" id="cd11304">
    <property type="entry name" value="Cadherin_repeat"/>
    <property type="match status" value="2"/>
</dbReference>
<dbReference type="GO" id="GO:0007156">
    <property type="term" value="P:homophilic cell adhesion via plasma membrane adhesion molecules"/>
    <property type="evidence" value="ECO:0007669"/>
    <property type="project" value="InterPro"/>
</dbReference>
<dbReference type="InterPro" id="IPR015919">
    <property type="entry name" value="Cadherin-like_sf"/>
</dbReference>
<dbReference type="PRINTS" id="PR00205">
    <property type="entry name" value="CADHERIN"/>
</dbReference>
<keyword evidence="2" id="KW-0812">Transmembrane</keyword>
<dbReference type="Gene3D" id="2.60.40.60">
    <property type="entry name" value="Cadherins"/>
    <property type="match status" value="2"/>
</dbReference>
<keyword evidence="5" id="KW-0130">Cell adhesion</keyword>
<feature type="domain" description="Cadherin" evidence="8">
    <location>
        <begin position="420"/>
        <end position="497"/>
    </location>
</feature>
<dbReference type="Pfam" id="PF13385">
    <property type="entry name" value="Laminin_G_3"/>
    <property type="match status" value="1"/>
</dbReference>
<dbReference type="SUPFAM" id="SSF49313">
    <property type="entry name" value="Cadherin-like"/>
    <property type="match status" value="2"/>
</dbReference>
<feature type="domain" description="Cadherin" evidence="8">
    <location>
        <begin position="497"/>
        <end position="597"/>
    </location>
</feature>
<dbReference type="SMART" id="SM00112">
    <property type="entry name" value="CA"/>
    <property type="match status" value="2"/>
</dbReference>
<dbReference type="InterPro" id="IPR050971">
    <property type="entry name" value="Cadherin-domain_protein"/>
</dbReference>
<dbReference type="InterPro" id="IPR013320">
    <property type="entry name" value="ConA-like_dom_sf"/>
</dbReference>
<keyword evidence="7" id="KW-0472">Membrane</keyword>
<evidence type="ECO:0000256" key="4">
    <source>
        <dbReference type="ARBA" id="ARBA00022837"/>
    </source>
</evidence>
<keyword evidence="4" id="KW-0106">Calcium</keyword>
<evidence type="ECO:0000256" key="6">
    <source>
        <dbReference type="ARBA" id="ARBA00022989"/>
    </source>
</evidence>
<evidence type="ECO:0000256" key="7">
    <source>
        <dbReference type="ARBA" id="ARBA00023136"/>
    </source>
</evidence>
<dbReference type="PROSITE" id="PS50268">
    <property type="entry name" value="CADHERIN_2"/>
    <property type="match status" value="2"/>
</dbReference>